<evidence type="ECO:0000256" key="5">
    <source>
        <dbReference type="ARBA" id="ARBA00023163"/>
    </source>
</evidence>
<dbReference type="InterPro" id="IPR015358">
    <property type="entry name" value="Tscrpt_reg_MerR_DNA-bd"/>
</dbReference>
<evidence type="ECO:0000256" key="3">
    <source>
        <dbReference type="ARBA" id="ARBA00023015"/>
    </source>
</evidence>
<evidence type="ECO:0000256" key="1">
    <source>
        <dbReference type="ARBA" id="ARBA00004496"/>
    </source>
</evidence>
<dbReference type="SMART" id="SM00422">
    <property type="entry name" value="HTH_MERR"/>
    <property type="match status" value="1"/>
</dbReference>
<dbReference type="Proteomes" id="UP001161409">
    <property type="component" value="Unassembled WGS sequence"/>
</dbReference>
<dbReference type="RefSeq" id="WP_169560005.1">
    <property type="nucleotide sequence ID" value="NZ_BSNF01000001.1"/>
</dbReference>
<keyword evidence="8" id="KW-1185">Reference proteome</keyword>
<keyword evidence="5" id="KW-0804">Transcription</keyword>
<evidence type="ECO:0000256" key="4">
    <source>
        <dbReference type="ARBA" id="ARBA00023125"/>
    </source>
</evidence>
<comment type="subcellular location">
    <subcellularLocation>
        <location evidence="1">Cytoplasm</location>
    </subcellularLocation>
</comment>
<gene>
    <name evidence="7" type="ORF">GCM10007924_12740</name>
</gene>
<dbReference type="InterPro" id="IPR009061">
    <property type="entry name" value="DNA-bd_dom_put_sf"/>
</dbReference>
<keyword evidence="2" id="KW-0963">Cytoplasm</keyword>
<dbReference type="NCBIfam" id="TIGR02044">
    <property type="entry name" value="CueR"/>
    <property type="match status" value="1"/>
</dbReference>
<comment type="caution">
    <text evidence="7">The sequence shown here is derived from an EMBL/GenBank/DDBJ whole genome shotgun (WGS) entry which is preliminary data.</text>
</comment>
<dbReference type="SUPFAM" id="SSF46955">
    <property type="entry name" value="Putative DNA-binding domain"/>
    <property type="match status" value="1"/>
</dbReference>
<reference evidence="7" key="2">
    <citation type="submission" date="2023-01" db="EMBL/GenBank/DDBJ databases">
        <title>Draft genome sequence of Sneathiella chinensis strain NBRC 103408.</title>
        <authorList>
            <person name="Sun Q."/>
            <person name="Mori K."/>
        </authorList>
    </citation>
    <scope>NUCLEOTIDE SEQUENCE</scope>
    <source>
        <strain evidence="7">NBRC 103408</strain>
    </source>
</reference>
<dbReference type="PROSITE" id="PS50937">
    <property type="entry name" value="HTH_MERR_2"/>
    <property type="match status" value="1"/>
</dbReference>
<dbReference type="Gene3D" id="1.10.1660.10">
    <property type="match status" value="1"/>
</dbReference>
<keyword evidence="4" id="KW-0238">DNA-binding</keyword>
<evidence type="ECO:0000259" key="6">
    <source>
        <dbReference type="PROSITE" id="PS50937"/>
    </source>
</evidence>
<dbReference type="CDD" id="cd01108">
    <property type="entry name" value="HTH_CueR"/>
    <property type="match status" value="1"/>
</dbReference>
<reference evidence="7" key="1">
    <citation type="journal article" date="2014" name="Int. J. Syst. Evol. Microbiol.">
        <title>Complete genome of a new Firmicutes species belonging to the dominant human colonic microbiota ('Ruminococcus bicirculans') reveals two chromosomes and a selective capacity to utilize plant glucans.</title>
        <authorList>
            <consortium name="NISC Comparative Sequencing Program"/>
            <person name="Wegmann U."/>
            <person name="Louis P."/>
            <person name="Goesmann A."/>
            <person name="Henrissat B."/>
            <person name="Duncan S.H."/>
            <person name="Flint H.J."/>
        </authorList>
    </citation>
    <scope>NUCLEOTIDE SEQUENCE</scope>
    <source>
        <strain evidence="7">NBRC 103408</strain>
    </source>
</reference>
<proteinExistence type="predicted"/>
<accession>A0ABQ5U2J9</accession>
<organism evidence="7 8">
    <name type="scientific">Sneathiella chinensis</name>
    <dbReference type="NCBI Taxonomy" id="349750"/>
    <lineage>
        <taxon>Bacteria</taxon>
        <taxon>Pseudomonadati</taxon>
        <taxon>Pseudomonadota</taxon>
        <taxon>Alphaproteobacteria</taxon>
        <taxon>Sneathiellales</taxon>
        <taxon>Sneathiellaceae</taxon>
        <taxon>Sneathiella</taxon>
    </lineage>
</organism>
<dbReference type="Pfam" id="PF09278">
    <property type="entry name" value="MerR-DNA-bind"/>
    <property type="match status" value="1"/>
</dbReference>
<dbReference type="InterPro" id="IPR011789">
    <property type="entry name" value="CueR"/>
</dbReference>
<sequence length="130" mass="14615">MNIGTAAERSGLPAKTLRYYETIDLVQPLRADNGYRDYSEDDLHCLKFVGRARSLGFSIEECRVLLSLYRDQNRSSGEVKSLALHKVTEIEKKIGQLQDMKKMLSKLAGECHGDNRPDCPILDEIAGEQA</sequence>
<dbReference type="PANTHER" id="PTHR30204">
    <property type="entry name" value="REDOX-CYCLING DRUG-SENSING TRANSCRIPTIONAL ACTIVATOR SOXR"/>
    <property type="match status" value="1"/>
</dbReference>
<protein>
    <submittedName>
        <fullName evidence="7">Cu(I)-responsive transcriptional regulator</fullName>
    </submittedName>
</protein>
<dbReference type="PANTHER" id="PTHR30204:SF94">
    <property type="entry name" value="HEAVY METAL-DEPENDENT TRANSCRIPTIONAL REGULATOR HI_0293-RELATED"/>
    <property type="match status" value="1"/>
</dbReference>
<dbReference type="EMBL" id="BSNF01000001">
    <property type="protein sequence ID" value="GLQ06053.1"/>
    <property type="molecule type" value="Genomic_DNA"/>
</dbReference>
<dbReference type="Pfam" id="PF00376">
    <property type="entry name" value="MerR"/>
    <property type="match status" value="1"/>
</dbReference>
<keyword evidence="3" id="KW-0805">Transcription regulation</keyword>
<feature type="domain" description="HTH merR-type" evidence="6">
    <location>
        <begin position="1"/>
        <end position="68"/>
    </location>
</feature>
<evidence type="ECO:0000256" key="2">
    <source>
        <dbReference type="ARBA" id="ARBA00022490"/>
    </source>
</evidence>
<dbReference type="InterPro" id="IPR000551">
    <property type="entry name" value="MerR-type_HTH_dom"/>
</dbReference>
<name>A0ABQ5U2J9_9PROT</name>
<dbReference type="InterPro" id="IPR047057">
    <property type="entry name" value="MerR_fam"/>
</dbReference>
<evidence type="ECO:0000313" key="7">
    <source>
        <dbReference type="EMBL" id="GLQ06053.1"/>
    </source>
</evidence>
<dbReference type="PRINTS" id="PR00040">
    <property type="entry name" value="HTHMERR"/>
</dbReference>
<evidence type="ECO:0000313" key="8">
    <source>
        <dbReference type="Proteomes" id="UP001161409"/>
    </source>
</evidence>